<dbReference type="EMBL" id="UYRU01068262">
    <property type="protein sequence ID" value="VDN17505.1"/>
    <property type="molecule type" value="Genomic_DNA"/>
</dbReference>
<keyword evidence="11" id="KW-1185">Reference proteome</keyword>
<protein>
    <recommendedName>
        <fullName evidence="9">G-protein coupled receptors family 1 profile domain-containing protein</fullName>
    </recommendedName>
</protein>
<dbReference type="PRINTS" id="PR00237">
    <property type="entry name" value="GPCRRHODOPSN"/>
</dbReference>
<feature type="transmembrane region" description="Helical" evidence="8">
    <location>
        <begin position="58"/>
        <end position="79"/>
    </location>
</feature>
<feature type="transmembrane region" description="Helical" evidence="8">
    <location>
        <begin position="29"/>
        <end position="51"/>
    </location>
</feature>
<evidence type="ECO:0000256" key="3">
    <source>
        <dbReference type="ARBA" id="ARBA00022989"/>
    </source>
</evidence>
<feature type="transmembrane region" description="Helical" evidence="8">
    <location>
        <begin position="248"/>
        <end position="274"/>
    </location>
</feature>
<evidence type="ECO:0000259" key="9">
    <source>
        <dbReference type="PROSITE" id="PS50262"/>
    </source>
</evidence>
<evidence type="ECO:0000313" key="10">
    <source>
        <dbReference type="EMBL" id="VDN17505.1"/>
    </source>
</evidence>
<keyword evidence="6" id="KW-0675">Receptor</keyword>
<organism evidence="10 11">
    <name type="scientific">Dibothriocephalus latus</name>
    <name type="common">Fish tapeworm</name>
    <name type="synonym">Diphyllobothrium latum</name>
    <dbReference type="NCBI Taxonomy" id="60516"/>
    <lineage>
        <taxon>Eukaryota</taxon>
        <taxon>Metazoa</taxon>
        <taxon>Spiralia</taxon>
        <taxon>Lophotrochozoa</taxon>
        <taxon>Platyhelminthes</taxon>
        <taxon>Cestoda</taxon>
        <taxon>Eucestoda</taxon>
        <taxon>Diphyllobothriidea</taxon>
        <taxon>Diphyllobothriidae</taxon>
        <taxon>Dibothriocephalus</taxon>
    </lineage>
</organism>
<gene>
    <name evidence="10" type="ORF">DILT_LOCUS12944</name>
</gene>
<dbReference type="InterPro" id="IPR017452">
    <property type="entry name" value="GPCR_Rhodpsn_7TM"/>
</dbReference>
<dbReference type="PROSITE" id="PS50262">
    <property type="entry name" value="G_PROTEIN_RECEP_F1_2"/>
    <property type="match status" value="1"/>
</dbReference>
<dbReference type="AlphaFoldDB" id="A0A3P7LKP9"/>
<accession>A0A3P7LKP9</accession>
<evidence type="ECO:0000256" key="6">
    <source>
        <dbReference type="ARBA" id="ARBA00023170"/>
    </source>
</evidence>
<name>A0A3P7LKP9_DIBLA</name>
<keyword evidence="5 8" id="KW-0472">Membrane</keyword>
<evidence type="ECO:0000256" key="1">
    <source>
        <dbReference type="ARBA" id="ARBA00004141"/>
    </source>
</evidence>
<dbReference type="GO" id="GO:0005886">
    <property type="term" value="C:plasma membrane"/>
    <property type="evidence" value="ECO:0007669"/>
    <property type="project" value="TreeGrafter"/>
</dbReference>
<reference evidence="10 11" key="1">
    <citation type="submission" date="2018-11" db="EMBL/GenBank/DDBJ databases">
        <authorList>
            <consortium name="Pathogen Informatics"/>
        </authorList>
    </citation>
    <scope>NUCLEOTIDE SEQUENCE [LARGE SCALE GENOMIC DNA]</scope>
</reference>
<evidence type="ECO:0000313" key="11">
    <source>
        <dbReference type="Proteomes" id="UP000281553"/>
    </source>
</evidence>
<keyword evidence="2 8" id="KW-0812">Transmembrane</keyword>
<feature type="transmembrane region" description="Helical" evidence="8">
    <location>
        <begin position="112"/>
        <end position="130"/>
    </location>
</feature>
<dbReference type="SUPFAM" id="SSF81321">
    <property type="entry name" value="Family A G protein-coupled receptor-like"/>
    <property type="match status" value="1"/>
</dbReference>
<feature type="transmembrane region" description="Helical" evidence="8">
    <location>
        <begin position="306"/>
        <end position="324"/>
    </location>
</feature>
<dbReference type="InterPro" id="IPR000276">
    <property type="entry name" value="GPCR_Rhodpsn"/>
</dbReference>
<evidence type="ECO:0000256" key="2">
    <source>
        <dbReference type="ARBA" id="ARBA00022692"/>
    </source>
</evidence>
<evidence type="ECO:0000256" key="5">
    <source>
        <dbReference type="ARBA" id="ARBA00023136"/>
    </source>
</evidence>
<evidence type="ECO:0000256" key="4">
    <source>
        <dbReference type="ARBA" id="ARBA00023040"/>
    </source>
</evidence>
<sequence>MSQTEPHPACPFESDSSNFGPAVGAFRAYVSPIIAVSGLIGSLLIIIVFANEKPRTRFSIFAISLAIAHGMSLILNTIMDDFLGRGLQFATGNQFTLKLDATSTLACKLMEYFPNAMYFAASYLMVTFSIDRALTIYRPLRFNSFFYRKYATLACLLVFLVGLLGNLPFLLIQKLQFDFDIPTNYTCVMNRDYPKMAKFAIVFSTAVTFFLPILVIFALNIVIVARLWQIHRWRRRQLQIKTRVVSELGRATGHLAMSTAFLLLYVPVGFVVLVRLHFTEVHGDDTSAAALRIVDLSRLFSSLKDLAYAVNVVIYAVFLKNFRVRLLRLLFCQRTDETLSNQASRTEKCVRNVAMPGVCS</sequence>
<keyword evidence="7" id="KW-0807">Transducer</keyword>
<dbReference type="Proteomes" id="UP000281553">
    <property type="component" value="Unassembled WGS sequence"/>
</dbReference>
<dbReference type="Pfam" id="PF00001">
    <property type="entry name" value="7tm_1"/>
    <property type="match status" value="1"/>
</dbReference>
<dbReference type="Gene3D" id="1.20.1070.10">
    <property type="entry name" value="Rhodopsin 7-helix transmembrane proteins"/>
    <property type="match status" value="1"/>
</dbReference>
<dbReference type="GO" id="GO:0004930">
    <property type="term" value="F:G protein-coupled receptor activity"/>
    <property type="evidence" value="ECO:0007669"/>
    <property type="project" value="UniProtKB-KW"/>
</dbReference>
<proteinExistence type="predicted"/>
<feature type="domain" description="G-protein coupled receptors family 1 profile" evidence="9">
    <location>
        <begin position="41"/>
        <end position="315"/>
    </location>
</feature>
<keyword evidence="4" id="KW-0297">G-protein coupled receptor</keyword>
<feature type="transmembrane region" description="Helical" evidence="8">
    <location>
        <begin position="199"/>
        <end position="228"/>
    </location>
</feature>
<keyword evidence="3 8" id="KW-1133">Transmembrane helix</keyword>
<evidence type="ECO:0000256" key="8">
    <source>
        <dbReference type="SAM" id="Phobius"/>
    </source>
</evidence>
<dbReference type="OrthoDB" id="9990906at2759"/>
<evidence type="ECO:0000256" key="7">
    <source>
        <dbReference type="ARBA" id="ARBA00023224"/>
    </source>
</evidence>
<comment type="subcellular location">
    <subcellularLocation>
        <location evidence="1">Membrane</location>
        <topology evidence="1">Multi-pass membrane protein</topology>
    </subcellularLocation>
</comment>
<dbReference type="PANTHER" id="PTHR24243">
    <property type="entry name" value="G-PROTEIN COUPLED RECEPTOR"/>
    <property type="match status" value="1"/>
</dbReference>
<feature type="transmembrane region" description="Helical" evidence="8">
    <location>
        <begin position="150"/>
        <end position="172"/>
    </location>
</feature>
<dbReference type="PANTHER" id="PTHR24243:SF230">
    <property type="entry name" value="G-PROTEIN COUPLED RECEPTORS FAMILY 1 PROFILE DOMAIN-CONTAINING PROTEIN"/>
    <property type="match status" value="1"/>
</dbReference>